<evidence type="ECO:0000313" key="1">
    <source>
        <dbReference type="EMBL" id="AKO92692.1"/>
    </source>
</evidence>
<name>A0A0H4KF15_9BACI</name>
<dbReference type="PATRIC" id="fig|135735.6.peg.2442"/>
<dbReference type="Proteomes" id="UP000036202">
    <property type="component" value="Chromosome"/>
</dbReference>
<reference evidence="1 2" key="1">
    <citation type="journal article" date="2015" name="PLoS ONE">
        <title>Genome Sequence of Bacillus endophyticus and Analysis of Its Companion Mechanism in the Ketogulonigenium vulgare-Bacillus Strain Consortium.</title>
        <authorList>
            <person name="Jia N."/>
            <person name="Du J."/>
            <person name="Ding M.Z."/>
            <person name="Gao F."/>
            <person name="Yuan Y.J."/>
        </authorList>
    </citation>
    <scope>NUCLEOTIDE SEQUENCE [LARGE SCALE GENOMIC DNA]</scope>
    <source>
        <strain evidence="1 2">Hbe603</strain>
    </source>
</reference>
<gene>
    <name evidence="1" type="ORF">BEH_11660</name>
</gene>
<evidence type="ECO:0000313" key="2">
    <source>
        <dbReference type="Proteomes" id="UP000036202"/>
    </source>
</evidence>
<sequence>MLSNWLYNNKVSFSVVSHQDKKYLVCTGDVVSHKVHFVECLDTGKRIVPTEQPQISTGQDMDTFVRELISSL</sequence>
<reference evidence="2" key="2">
    <citation type="submission" date="2015-06" db="EMBL/GenBank/DDBJ databases">
        <title>Genome Sequence of Bacillus endophyticus and Analysis of its Companion Mechanism in the Ketogulonigenium vulgare-Bacillus strain Consortium.</title>
        <authorList>
            <person name="Jia N."/>
            <person name="Du J."/>
            <person name="Ding M.-Z."/>
            <person name="Gao F."/>
            <person name="Yuan Y.-J."/>
        </authorList>
    </citation>
    <scope>NUCLEOTIDE SEQUENCE [LARGE SCALE GENOMIC DNA]</scope>
    <source>
        <strain evidence="2">Hbe603</strain>
    </source>
</reference>
<dbReference type="AlphaFoldDB" id="A0A0H4KF15"/>
<keyword evidence="2" id="KW-1185">Reference proteome</keyword>
<organism evidence="1 2">
    <name type="scientific">Priestia filamentosa</name>
    <dbReference type="NCBI Taxonomy" id="1402861"/>
    <lineage>
        <taxon>Bacteria</taxon>
        <taxon>Bacillati</taxon>
        <taxon>Bacillota</taxon>
        <taxon>Bacilli</taxon>
        <taxon>Bacillales</taxon>
        <taxon>Bacillaceae</taxon>
        <taxon>Priestia</taxon>
    </lineage>
</organism>
<protein>
    <submittedName>
        <fullName evidence="1">Uncharacterized protein</fullName>
    </submittedName>
</protein>
<dbReference type="RefSeq" id="WP_046217254.1">
    <property type="nucleotide sequence ID" value="NZ_CP011974.1"/>
</dbReference>
<dbReference type="KEGG" id="beo:BEH_11660"/>
<proteinExistence type="predicted"/>
<dbReference type="EMBL" id="CP011974">
    <property type="protein sequence ID" value="AKO92692.1"/>
    <property type="molecule type" value="Genomic_DNA"/>
</dbReference>
<accession>A0A0H4KF15</accession>